<organism evidence="1 2">
    <name type="scientific">Tremella mesenterica</name>
    <name type="common">Jelly fungus</name>
    <dbReference type="NCBI Taxonomy" id="5217"/>
    <lineage>
        <taxon>Eukaryota</taxon>
        <taxon>Fungi</taxon>
        <taxon>Dikarya</taxon>
        <taxon>Basidiomycota</taxon>
        <taxon>Agaricomycotina</taxon>
        <taxon>Tremellomycetes</taxon>
        <taxon>Tremellales</taxon>
        <taxon>Tremellaceae</taxon>
        <taxon>Tremella</taxon>
    </lineage>
</organism>
<gene>
    <name evidence="1" type="ORF">M231_06024</name>
</gene>
<evidence type="ECO:0000313" key="2">
    <source>
        <dbReference type="Proteomes" id="UP000289152"/>
    </source>
</evidence>
<dbReference type="InParanoid" id="A0A4V1M3F8"/>
<comment type="caution">
    <text evidence="1">The sequence shown here is derived from an EMBL/GenBank/DDBJ whole genome shotgun (WGS) entry which is preliminary data.</text>
</comment>
<sequence>MATMTLPSADLLVAQIDSQVGIVSATTPPLVQSHSSEQDPVSDHTNTQVVPIQEKEDLVNTGENQIFKFGQTVGCQSFQPRLFPTTIVIAPKPTLTSQTNLAPKFNSAYFPEISSDPIPKPVIYKAPRLEPSFIHNPTFPKLKSDRGRITERDFTFLLRHPYLFLEESVSEGIRSECRTSRRIDPKQPNQNISKPSDTVILFGYPPAPEETVPKTQEIRDQYRDEVELTIEVLFNQGYKLSYTGPFDRDIPPLGYYRIQLYISQSTNQLVDFEIQILADLKKPIKPLPSHLKILPKNSPALKLSLLRGQLKFQTRRKIPDPIIVFPFPKSEIAKTESRPPHRRRRREAYFERLKVNGGLRHPQEWKLEDP</sequence>
<reference evidence="1 2" key="1">
    <citation type="submission" date="2016-06" db="EMBL/GenBank/DDBJ databases">
        <title>Evolution of pathogenesis and genome organization in the Tremellales.</title>
        <authorList>
            <person name="Cuomo C."/>
            <person name="Litvintseva A."/>
            <person name="Heitman J."/>
            <person name="Chen Y."/>
            <person name="Sun S."/>
            <person name="Springer D."/>
            <person name="Dromer F."/>
            <person name="Young S."/>
            <person name="Zeng Q."/>
            <person name="Chapman S."/>
            <person name="Gujja S."/>
            <person name="Saif S."/>
            <person name="Birren B."/>
        </authorList>
    </citation>
    <scope>NUCLEOTIDE SEQUENCE [LARGE SCALE GENOMIC DNA]</scope>
    <source>
        <strain evidence="1 2">ATCC 28783</strain>
    </source>
</reference>
<keyword evidence="2" id="KW-1185">Reference proteome</keyword>
<accession>A0A4V1M3F8</accession>
<name>A0A4V1M3F8_TREME</name>
<dbReference type="Proteomes" id="UP000289152">
    <property type="component" value="Unassembled WGS sequence"/>
</dbReference>
<dbReference type="EMBL" id="SDIL01000089">
    <property type="protein sequence ID" value="RXK36717.1"/>
    <property type="molecule type" value="Genomic_DNA"/>
</dbReference>
<dbReference type="AlphaFoldDB" id="A0A4V1M3F8"/>
<protein>
    <submittedName>
        <fullName evidence="1">Uncharacterized protein</fullName>
    </submittedName>
</protein>
<proteinExistence type="predicted"/>
<evidence type="ECO:0000313" key="1">
    <source>
        <dbReference type="EMBL" id="RXK36717.1"/>
    </source>
</evidence>